<evidence type="ECO:0000313" key="6">
    <source>
        <dbReference type="Proteomes" id="UP001183794"/>
    </source>
</evidence>
<accession>A0ABU2B4B9</accession>
<protein>
    <recommendedName>
        <fullName evidence="4">PD-(D/E)XK endonuclease-like domain-containing protein</fullName>
    </recommendedName>
</protein>
<feature type="domain" description="PD-(D/E)XK endonuclease-like" evidence="4">
    <location>
        <begin position="606"/>
        <end position="856"/>
    </location>
</feature>
<comment type="caution">
    <text evidence="5">The sequence shown here is derived from an EMBL/GenBank/DDBJ whole genome shotgun (WGS) entry which is preliminary data.</text>
</comment>
<keyword evidence="1" id="KW-0227">DNA damage</keyword>
<keyword evidence="2" id="KW-0347">Helicase</keyword>
<keyword evidence="2" id="KW-0547">Nucleotide-binding</keyword>
<dbReference type="EMBL" id="JAVDYJ010000001">
    <property type="protein sequence ID" value="MDR7348447.1"/>
    <property type="molecule type" value="Genomic_DNA"/>
</dbReference>
<proteinExistence type="predicted"/>
<keyword evidence="3" id="KW-0234">DNA repair</keyword>
<dbReference type="Pfam" id="PF12705">
    <property type="entry name" value="PDDEXK_1"/>
    <property type="match status" value="1"/>
</dbReference>
<dbReference type="RefSeq" id="WP_310175644.1">
    <property type="nucleotide sequence ID" value="NZ_BAABHE010000002.1"/>
</dbReference>
<dbReference type="Proteomes" id="UP001183794">
    <property type="component" value="Unassembled WGS sequence"/>
</dbReference>
<reference evidence="5 6" key="1">
    <citation type="submission" date="2023-07" db="EMBL/GenBank/DDBJ databases">
        <title>Sequencing the genomes of 1000 actinobacteria strains.</title>
        <authorList>
            <person name="Klenk H.-P."/>
        </authorList>
    </citation>
    <scope>NUCLEOTIDE SEQUENCE [LARGE SCALE GENOMIC DNA]</scope>
    <source>
        <strain evidence="5 6">DSM 22966</strain>
    </source>
</reference>
<evidence type="ECO:0000256" key="3">
    <source>
        <dbReference type="ARBA" id="ARBA00023204"/>
    </source>
</evidence>
<evidence type="ECO:0000256" key="1">
    <source>
        <dbReference type="ARBA" id="ARBA00022763"/>
    </source>
</evidence>
<keyword evidence="2" id="KW-0378">Hydrolase</keyword>
<organism evidence="5 6">
    <name type="scientific">Enteractinococcus fodinae</name>
    <dbReference type="NCBI Taxonomy" id="684663"/>
    <lineage>
        <taxon>Bacteria</taxon>
        <taxon>Bacillati</taxon>
        <taxon>Actinomycetota</taxon>
        <taxon>Actinomycetes</taxon>
        <taxon>Micrococcales</taxon>
        <taxon>Micrococcaceae</taxon>
    </lineage>
</organism>
<evidence type="ECO:0000256" key="2">
    <source>
        <dbReference type="ARBA" id="ARBA00022806"/>
    </source>
</evidence>
<gene>
    <name evidence="5" type="ORF">J2S62_002704</name>
</gene>
<sequence>MQIHFGWGYDGARWNHEDSLRQYTAGPTGLTSLLATRLGLNIPAISQVQRIAVYRRALEKYLTEVDTAPNGPWFADSFVKDPWATARQVLAWRDELVAAGWHAEECTDASVPPRLRTMARIETTLAQEPDWAPGGADLLADVAAELQWLVSAQLPFELGIEAVRIEHERTALPQIWQQLFSHLAALGIEIANVPQVAPLTQLRILHADSEWDAAVVATRAVQAHAHAPFTLVAGRSTQLLDAELARYGFPTAGVREPGSARPGVQVLGVFLAAAMAPHDVHALANLLDMPLAVQQGDDGIRRQIRLLPNAVRRELLWALSEQPGIGGSAWGAAFEEIWAQGNERHSELADAFDQVIRVNPIELDASGLKTAQVVDHLTWLVTRLNALRRGLGETSQTQGLEVAITHATAVIEVLGSLGSTVSMQELRAIINDSAGDVGPIVDSQRQSASEFMDVVTSPSQLGTGTAPVVWWLPLDDAPVQRCYSRLTELDYLHSIGVEPAEPEALAALHLDSQIRAARKRGSVTAILPATTVDGEPVGPHPLLTFLLDDVRSQHPDLSLGEVAEQVTCTVDDVFPAETVAPPAVELTTRSPVRWEITPGEQLIPSRISFSQWERLLTHPTDWLLERQLQITSAARTHIPTDNRMIGLWLHATVETLVNRHIEEPGQPVAIDVTDDDVRETLIELMPYHASELMLPGYRRKRATLLNHGTRAISALFAGLGKTGTRISGVESQIGCEVPGTRGQHGQPLQLTGRRDVDVVFTDGRLGLIDMKYTNSKTRYQDQIRTGQAMQLVVYAHSIRAAQTEDRGLAHIPTAYFMLKDGDMATEFNGFGAREVITLEPSEYGAASADELWQRAVTGLNAFFDRLREGVMFDFGKLVDRDEWKAYERAMKKGDEATVPRDGELYGPLQAARVDGFIPERSYRDRTYDFIAGVKEL</sequence>
<dbReference type="InterPro" id="IPR038726">
    <property type="entry name" value="PDDEXK_AddAB-type"/>
</dbReference>
<keyword evidence="2" id="KW-0067">ATP-binding</keyword>
<evidence type="ECO:0000259" key="4">
    <source>
        <dbReference type="Pfam" id="PF12705"/>
    </source>
</evidence>
<evidence type="ECO:0000313" key="5">
    <source>
        <dbReference type="EMBL" id="MDR7348447.1"/>
    </source>
</evidence>
<name>A0ABU2B4B9_9MICC</name>
<keyword evidence="6" id="KW-1185">Reference proteome</keyword>